<gene>
    <name evidence="2" type="ORF">SAMN02799615_03788</name>
</gene>
<accession>A0A1I2J1D9</accession>
<dbReference type="STRING" id="500610.SAMN02799615_03788"/>
<protein>
    <submittedName>
        <fullName evidence="2">Uncharacterized protein</fullName>
    </submittedName>
</protein>
<evidence type="ECO:0000313" key="2">
    <source>
        <dbReference type="EMBL" id="SFF48294.1"/>
    </source>
</evidence>
<dbReference type="AlphaFoldDB" id="A0A1I2J1D9"/>
<proteinExistence type="predicted"/>
<feature type="coiled-coil region" evidence="1">
    <location>
        <begin position="194"/>
        <end position="221"/>
    </location>
</feature>
<keyword evidence="3" id="KW-1185">Reference proteome</keyword>
<evidence type="ECO:0000256" key="1">
    <source>
        <dbReference type="SAM" id="Coils"/>
    </source>
</evidence>
<organism evidence="2 3">
    <name type="scientific">Dyella marensis</name>
    <dbReference type="NCBI Taxonomy" id="500610"/>
    <lineage>
        <taxon>Bacteria</taxon>
        <taxon>Pseudomonadati</taxon>
        <taxon>Pseudomonadota</taxon>
        <taxon>Gammaproteobacteria</taxon>
        <taxon>Lysobacterales</taxon>
        <taxon>Rhodanobacteraceae</taxon>
        <taxon>Dyella</taxon>
    </lineage>
</organism>
<name>A0A1I2J1D9_9GAMM</name>
<sequence length="270" mass="30804">MNESIRQAAQRIIASMQSMYGGEFTYLPVDEVQFRHLDLRAYREFQARHEAKAFRHLCDVEIAEVSHSPTTILARTYIRSMVSAHGAVAADYYQVRPRMDRLWRMLLRGLGNGRWIDAPRFFLRTLKTRHCVGYTTELGNGHFIVTSNAQAASKIGSPPTIDNEFHPYGTLTQVVMDRHMVRLRSRLEAEPQLRVRMLGSAEELEAQRRRMKQQKDAYRASVDWVSKEELANMGSDPRVAAAIYEEVRRQLGVTAEGPGSRPPAQETLSA</sequence>
<evidence type="ECO:0000313" key="3">
    <source>
        <dbReference type="Proteomes" id="UP000199477"/>
    </source>
</evidence>
<reference evidence="3" key="1">
    <citation type="submission" date="2016-10" db="EMBL/GenBank/DDBJ databases">
        <authorList>
            <person name="Varghese N."/>
            <person name="Submissions S."/>
        </authorList>
    </citation>
    <scope>NUCLEOTIDE SEQUENCE [LARGE SCALE GENOMIC DNA]</scope>
    <source>
        <strain evidence="3">UNC178MFTsu3.1</strain>
    </source>
</reference>
<dbReference type="Proteomes" id="UP000199477">
    <property type="component" value="Unassembled WGS sequence"/>
</dbReference>
<dbReference type="EMBL" id="FONH01000020">
    <property type="protein sequence ID" value="SFF48294.1"/>
    <property type="molecule type" value="Genomic_DNA"/>
</dbReference>
<keyword evidence="1" id="KW-0175">Coiled coil</keyword>
<dbReference type="RefSeq" id="WP_026635729.1">
    <property type="nucleotide sequence ID" value="NZ_FONH01000020.1"/>
</dbReference>